<proteinExistence type="predicted"/>
<accession>A0ABD4RL42</accession>
<reference evidence="1 2" key="1">
    <citation type="submission" date="2021-08" db="EMBL/GenBank/DDBJ databases">
        <title>Genome sequence analysis of Clostridium chauvoei strains of European origin and evaluation of typing options for outbreak investigations.</title>
        <authorList>
            <person name="Abdel-Glil M."/>
            <person name="Thomas P."/>
            <person name="Seyboldt C."/>
        </authorList>
    </citation>
    <scope>NUCLEOTIDE SEQUENCE [LARGE SCALE GENOMIC DNA]</scope>
    <source>
        <strain evidence="1 2">S0260-09</strain>
    </source>
</reference>
<gene>
    <name evidence="1" type="ORF">K4H94_12820</name>
</gene>
<sequence>MIRTMVCQKEGCSGNRFHIQTKDGKLELTCDQCKTKYYIDLSDDDVIMLPNCSHCNNETFKIFRDVDKKAVYAKCTECGSEPEVTYLDPDGMQVSYQIKLLNDIKEVMSLIEQRMCNLERNVQDLEQGQEMLEQSLAYINRYIVERD</sequence>
<comment type="caution">
    <text evidence="1">The sequence shown here is derived from an EMBL/GenBank/DDBJ whole genome shotgun (WGS) entry which is preliminary data.</text>
</comment>
<dbReference type="Proteomes" id="UP000775179">
    <property type="component" value="Unassembled WGS sequence"/>
</dbReference>
<dbReference type="AlphaFoldDB" id="A0ABD4RL42"/>
<name>A0ABD4RL42_9CLOT</name>
<evidence type="ECO:0000313" key="1">
    <source>
        <dbReference type="EMBL" id="MBX7291869.1"/>
    </source>
</evidence>
<dbReference type="GeneID" id="66300566"/>
<dbReference type="EMBL" id="JAIFTX010000042">
    <property type="protein sequence ID" value="MBX7291869.1"/>
    <property type="molecule type" value="Genomic_DNA"/>
</dbReference>
<organism evidence="1 2">
    <name type="scientific">Clostridium chauvoei</name>
    <dbReference type="NCBI Taxonomy" id="46867"/>
    <lineage>
        <taxon>Bacteria</taxon>
        <taxon>Bacillati</taxon>
        <taxon>Bacillota</taxon>
        <taxon>Clostridia</taxon>
        <taxon>Eubacteriales</taxon>
        <taxon>Clostridiaceae</taxon>
        <taxon>Clostridium</taxon>
    </lineage>
</organism>
<evidence type="ECO:0000313" key="2">
    <source>
        <dbReference type="Proteomes" id="UP000775179"/>
    </source>
</evidence>
<dbReference type="KEGG" id="cchv:BTM20_01725"/>
<protein>
    <submittedName>
        <fullName evidence="1">Uncharacterized protein</fullName>
    </submittedName>
</protein>
<dbReference type="RefSeq" id="WP_021877005.1">
    <property type="nucleotide sequence ID" value="NZ_CP018624.1"/>
</dbReference>